<gene>
    <name evidence="2" type="ORF">PLEPLA_LOCUS29562</name>
</gene>
<proteinExistence type="predicted"/>
<evidence type="ECO:0000313" key="3">
    <source>
        <dbReference type="Proteomes" id="UP001153269"/>
    </source>
</evidence>
<protein>
    <submittedName>
        <fullName evidence="2">Uncharacterized protein</fullName>
    </submittedName>
</protein>
<dbReference type="AlphaFoldDB" id="A0A9N7V2I2"/>
<dbReference type="EMBL" id="CADEAL010002724">
    <property type="protein sequence ID" value="CAB1441835.1"/>
    <property type="molecule type" value="Genomic_DNA"/>
</dbReference>
<comment type="caution">
    <text evidence="2">The sequence shown here is derived from an EMBL/GenBank/DDBJ whole genome shotgun (WGS) entry which is preliminary data.</text>
</comment>
<organism evidence="2 3">
    <name type="scientific">Pleuronectes platessa</name>
    <name type="common">European plaice</name>
    <dbReference type="NCBI Taxonomy" id="8262"/>
    <lineage>
        <taxon>Eukaryota</taxon>
        <taxon>Metazoa</taxon>
        <taxon>Chordata</taxon>
        <taxon>Craniata</taxon>
        <taxon>Vertebrata</taxon>
        <taxon>Euteleostomi</taxon>
        <taxon>Actinopterygii</taxon>
        <taxon>Neopterygii</taxon>
        <taxon>Teleostei</taxon>
        <taxon>Neoteleostei</taxon>
        <taxon>Acanthomorphata</taxon>
        <taxon>Carangaria</taxon>
        <taxon>Pleuronectiformes</taxon>
        <taxon>Pleuronectoidei</taxon>
        <taxon>Pleuronectidae</taxon>
        <taxon>Pleuronectes</taxon>
    </lineage>
</organism>
<dbReference type="Proteomes" id="UP001153269">
    <property type="component" value="Unassembled WGS sequence"/>
</dbReference>
<feature type="compositionally biased region" description="Basic residues" evidence="1">
    <location>
        <begin position="96"/>
        <end position="112"/>
    </location>
</feature>
<name>A0A9N7V2I2_PLEPL</name>
<keyword evidence="3" id="KW-1185">Reference proteome</keyword>
<feature type="compositionally biased region" description="Polar residues" evidence="1">
    <location>
        <begin position="121"/>
        <end position="132"/>
    </location>
</feature>
<evidence type="ECO:0000256" key="1">
    <source>
        <dbReference type="SAM" id="MobiDB-lite"/>
    </source>
</evidence>
<reference evidence="2" key="1">
    <citation type="submission" date="2020-03" db="EMBL/GenBank/DDBJ databases">
        <authorList>
            <person name="Weist P."/>
        </authorList>
    </citation>
    <scope>NUCLEOTIDE SEQUENCE</scope>
</reference>
<sequence>MVGHDTLLRVPPLRRKVSVPRFGLIAKLSSEDNERKTDKAERENRFFSSVSRKKRFTYFMFSRSCCFVSSCLADCGSGLLIAVIDMEESGAGCQKPQKKKERTLKTHRRSKQTRPQAPPHGSSSSTCQVSPGQTGGPIRSQNPPNTQHRIRRIHHQLFLVAMTH</sequence>
<feature type="region of interest" description="Disordered" evidence="1">
    <location>
        <begin position="90"/>
        <end position="148"/>
    </location>
</feature>
<evidence type="ECO:0000313" key="2">
    <source>
        <dbReference type="EMBL" id="CAB1441835.1"/>
    </source>
</evidence>
<accession>A0A9N7V2I2</accession>